<dbReference type="AlphaFoldDB" id="A0AAD4Q051"/>
<proteinExistence type="inferred from homology"/>
<dbReference type="InterPro" id="IPR010929">
    <property type="entry name" value="PDR_CDR_ABC"/>
</dbReference>
<comment type="similarity">
    <text evidence="2">Belongs to the ABC transporter superfamily. ABCG family. PDR (TC 3.A.1.205) subfamily.</text>
</comment>
<feature type="transmembrane region" description="Helical" evidence="9">
    <location>
        <begin position="1016"/>
        <end position="1036"/>
    </location>
</feature>
<gene>
    <name evidence="11" type="ORF">BGW36DRAFT_129511</name>
</gene>
<dbReference type="SUPFAM" id="SSF52540">
    <property type="entry name" value="P-loop containing nucleoside triphosphate hydrolases"/>
    <property type="match status" value="2"/>
</dbReference>
<feature type="transmembrane region" description="Helical" evidence="9">
    <location>
        <begin position="972"/>
        <end position="1004"/>
    </location>
</feature>
<evidence type="ECO:0000259" key="10">
    <source>
        <dbReference type="PROSITE" id="PS50893"/>
    </source>
</evidence>
<keyword evidence="12" id="KW-1185">Reference proteome</keyword>
<evidence type="ECO:0000256" key="7">
    <source>
        <dbReference type="ARBA" id="ARBA00022989"/>
    </source>
</evidence>
<sequence>MKLPRHPSEYFQNPKTFAMEMTDSILSELGISHTKKTIVGNEFVRGVSGGERKRVSIAEVIATQACVQCWDNSTRGLDAKNALDLVRVLRKSAAAEGKSIIATLYQAGNRIYHQFDKTIVLAEGKQIYYGPASEAKPYFENLGFQCPPGVNISDFLTSVAMHTERMVRPGFEGVVPNTVDELQDRYLHSDLYKRMMQDMAEKDSLVQETEDSSPSFSQKEDLYTASFAHQVWVCSKRQIQITRGNWQSNILQVCSSLVIAVITGSLYFDLPNNSSSIFAKTGALCFPVLYFAMTRMSETTASFSGKQIISRQKRLALCRPSAYALAWALTDVPIIAAVFSLFQIIYYFLVGFERQANKFFICYLFLILLTLSYASMYRMIGAWCRHAGFAFQINGLITTMFLVYIGYMIPLGYIPVWFRWIAWMNPAVYAYNAIMANELAERKITCIEPQLVPFGSTYDEDQYRGCSVLGSTNGTVIDGEAFISARYWASKKWMWINFGILVAFWIFFTLMTAIGFEINVHRDSSQKILFDHRAQVKEVAKLRDIERAEASRDPWKVTTSSQRQVILTFKNLNYFVKHERSELQLLRGVSGFVKQGQLVAIMGTSGAGKTTLMDVLAQRKDTGRVEGSILVNGKPQGISFQRTTGYCEQNDIHEPTATIWESLMFSARLRQDYSVSDAGKEEFVRKIMDLLELTPYQHAVVGNLDSGLSIEQRKRLTLATELVANPSLLFLDEPTSGLDAQSALQVCRFMRKLAEAGQTIVCTIHQPSDSLFETFDVLLLLSKGGRTAYFGPIGQGSKQVIEYFSRRGGECSPDVSSAEHIVNLVQSSEDIDWSKEWLESNERAWAIAELDKLNTNFLKDQRTNSPSLEDKEKELRFATPIYYQVLLVTRRQFMALWRNPDYVWNKILLHVTNALFGGFTFWKLGNGTFDMQLHLMAVFNFVTVAPGCINQLQPLYIRNRNIFEMREKNSKIYHWFAFVAAQLLSEIPLLIICGTIVFVGWYFAVGFPIKGSVSGLVYLEMLLYECLYTSIGQAIAACSPNAYFAALANPIVIGAILINFSGVVVPYSQIQAFWRFWLYYLNPFTYLTQSLLEPVVWDLHIQCKNDELTSFKIPAGLTCGEYMAEFLSSNPGYVVNPNDTTSCAYCSYTNGSDYLESLNINGSYYGWRGVGITALFCISSYGLVFLMMKLRTKATKKVDS</sequence>
<evidence type="ECO:0000256" key="1">
    <source>
        <dbReference type="ARBA" id="ARBA00004141"/>
    </source>
</evidence>
<dbReference type="InterPro" id="IPR027417">
    <property type="entry name" value="P-loop_NTPase"/>
</dbReference>
<evidence type="ECO:0000256" key="8">
    <source>
        <dbReference type="ARBA" id="ARBA00023136"/>
    </source>
</evidence>
<dbReference type="PROSITE" id="PS50893">
    <property type="entry name" value="ABC_TRANSPORTER_2"/>
    <property type="match status" value="1"/>
</dbReference>
<evidence type="ECO:0000256" key="6">
    <source>
        <dbReference type="ARBA" id="ARBA00022840"/>
    </source>
</evidence>
<dbReference type="GO" id="GO:0140359">
    <property type="term" value="F:ABC-type transporter activity"/>
    <property type="evidence" value="ECO:0007669"/>
    <property type="project" value="InterPro"/>
</dbReference>
<feature type="domain" description="ABC transporter" evidence="10">
    <location>
        <begin position="567"/>
        <end position="808"/>
    </location>
</feature>
<dbReference type="SMART" id="SM00382">
    <property type="entry name" value="AAA"/>
    <property type="match status" value="1"/>
</dbReference>
<feature type="transmembrane region" description="Helical" evidence="9">
    <location>
        <begin position="250"/>
        <end position="268"/>
    </location>
</feature>
<name>A0AAD4Q051_9EURO</name>
<dbReference type="GO" id="GO:0016887">
    <property type="term" value="F:ATP hydrolysis activity"/>
    <property type="evidence" value="ECO:0007669"/>
    <property type="project" value="InterPro"/>
</dbReference>
<feature type="transmembrane region" description="Helical" evidence="9">
    <location>
        <begin position="1042"/>
        <end position="1065"/>
    </location>
</feature>
<dbReference type="Pfam" id="PF00005">
    <property type="entry name" value="ABC_tran"/>
    <property type="match status" value="2"/>
</dbReference>
<dbReference type="CDD" id="cd03232">
    <property type="entry name" value="ABCG_PDR_domain2"/>
    <property type="match status" value="1"/>
</dbReference>
<feature type="transmembrane region" description="Helical" evidence="9">
    <location>
        <begin position="358"/>
        <end position="377"/>
    </location>
</feature>
<dbReference type="InterPro" id="IPR003439">
    <property type="entry name" value="ABC_transporter-like_ATP-bd"/>
</dbReference>
<evidence type="ECO:0000256" key="5">
    <source>
        <dbReference type="ARBA" id="ARBA00022741"/>
    </source>
</evidence>
<keyword evidence="7 9" id="KW-1133">Transmembrane helix</keyword>
<dbReference type="InterPro" id="IPR003593">
    <property type="entry name" value="AAA+_ATPase"/>
</dbReference>
<keyword evidence="3" id="KW-0813">Transport</keyword>
<evidence type="ECO:0000256" key="2">
    <source>
        <dbReference type="ARBA" id="ARBA00006012"/>
    </source>
</evidence>
<dbReference type="InterPro" id="IPR013525">
    <property type="entry name" value="ABC2_TM"/>
</dbReference>
<dbReference type="InterPro" id="IPR043926">
    <property type="entry name" value="ABCG_dom"/>
</dbReference>
<evidence type="ECO:0000256" key="3">
    <source>
        <dbReference type="ARBA" id="ARBA00022448"/>
    </source>
</evidence>
<evidence type="ECO:0000313" key="11">
    <source>
        <dbReference type="EMBL" id="KAH8700459.1"/>
    </source>
</evidence>
<feature type="transmembrane region" description="Helical" evidence="9">
    <location>
        <begin position="1165"/>
        <end position="1187"/>
    </location>
</feature>
<organism evidence="11 12">
    <name type="scientific">Talaromyces proteolyticus</name>
    <dbReference type="NCBI Taxonomy" id="1131652"/>
    <lineage>
        <taxon>Eukaryota</taxon>
        <taxon>Fungi</taxon>
        <taxon>Dikarya</taxon>
        <taxon>Ascomycota</taxon>
        <taxon>Pezizomycotina</taxon>
        <taxon>Eurotiomycetes</taxon>
        <taxon>Eurotiomycetidae</taxon>
        <taxon>Eurotiales</taxon>
        <taxon>Trichocomaceae</taxon>
        <taxon>Talaromyces</taxon>
        <taxon>Talaromyces sect. Bacilispori</taxon>
    </lineage>
</organism>
<evidence type="ECO:0000313" key="12">
    <source>
        <dbReference type="Proteomes" id="UP001201262"/>
    </source>
</evidence>
<dbReference type="EMBL" id="JAJTJA010000004">
    <property type="protein sequence ID" value="KAH8700459.1"/>
    <property type="molecule type" value="Genomic_DNA"/>
</dbReference>
<comment type="subcellular location">
    <subcellularLocation>
        <location evidence="1">Membrane</location>
        <topology evidence="1">Multi-pass membrane protein</topology>
    </subcellularLocation>
</comment>
<dbReference type="Gene3D" id="3.40.50.300">
    <property type="entry name" value="P-loop containing nucleotide triphosphate hydrolases"/>
    <property type="match status" value="2"/>
</dbReference>
<dbReference type="GO" id="GO:0016020">
    <property type="term" value="C:membrane"/>
    <property type="evidence" value="ECO:0007669"/>
    <property type="project" value="UniProtKB-SubCell"/>
</dbReference>
<comment type="caution">
    <text evidence="11">The sequence shown here is derived from an EMBL/GenBank/DDBJ whole genome shotgun (WGS) entry which is preliminary data.</text>
</comment>
<feature type="transmembrane region" description="Helical" evidence="9">
    <location>
        <begin position="933"/>
        <end position="952"/>
    </location>
</feature>
<feature type="transmembrane region" description="Helical" evidence="9">
    <location>
        <begin position="322"/>
        <end position="346"/>
    </location>
</feature>
<keyword evidence="6" id="KW-0067">ATP-binding</keyword>
<dbReference type="Proteomes" id="UP001201262">
    <property type="component" value="Unassembled WGS sequence"/>
</dbReference>
<keyword evidence="8 9" id="KW-0472">Membrane</keyword>
<dbReference type="GO" id="GO:0005524">
    <property type="term" value="F:ATP binding"/>
    <property type="evidence" value="ECO:0007669"/>
    <property type="project" value="UniProtKB-KW"/>
</dbReference>
<feature type="transmembrane region" description="Helical" evidence="9">
    <location>
        <begin position="389"/>
        <end position="410"/>
    </location>
</feature>
<dbReference type="PANTHER" id="PTHR19241">
    <property type="entry name" value="ATP-BINDING CASSETTE TRANSPORTER"/>
    <property type="match status" value="1"/>
</dbReference>
<reference evidence="11" key="1">
    <citation type="submission" date="2021-12" db="EMBL/GenBank/DDBJ databases">
        <title>Convergent genome expansion in fungi linked to evolution of root-endophyte symbiosis.</title>
        <authorList>
            <consortium name="DOE Joint Genome Institute"/>
            <person name="Ke Y.-H."/>
            <person name="Bonito G."/>
            <person name="Liao H.-L."/>
            <person name="Looney B."/>
            <person name="Rojas-Flechas A."/>
            <person name="Nash J."/>
            <person name="Hameed K."/>
            <person name="Schadt C."/>
            <person name="Martin F."/>
            <person name="Crous P.W."/>
            <person name="Miettinen O."/>
            <person name="Magnuson J.K."/>
            <person name="Labbe J."/>
            <person name="Jacobson D."/>
            <person name="Doktycz M.J."/>
            <person name="Veneault-Fourrey C."/>
            <person name="Kuo A."/>
            <person name="Mondo S."/>
            <person name="Calhoun S."/>
            <person name="Riley R."/>
            <person name="Ohm R."/>
            <person name="LaButti K."/>
            <person name="Andreopoulos B."/>
            <person name="Pangilinan J."/>
            <person name="Nolan M."/>
            <person name="Tritt A."/>
            <person name="Clum A."/>
            <person name="Lipzen A."/>
            <person name="Daum C."/>
            <person name="Barry K."/>
            <person name="Grigoriev I.V."/>
            <person name="Vilgalys R."/>
        </authorList>
    </citation>
    <scope>NUCLEOTIDE SEQUENCE</scope>
    <source>
        <strain evidence="11">PMI_201</strain>
    </source>
</reference>
<dbReference type="GeneID" id="70239634"/>
<evidence type="ECO:0000256" key="9">
    <source>
        <dbReference type="SAM" id="Phobius"/>
    </source>
</evidence>
<dbReference type="FunFam" id="3.40.50.300:FF:000054">
    <property type="entry name" value="ABC multidrug transporter atrF"/>
    <property type="match status" value="1"/>
</dbReference>
<keyword evidence="5" id="KW-0547">Nucleotide-binding</keyword>
<dbReference type="Pfam" id="PF06422">
    <property type="entry name" value="PDR_CDR"/>
    <property type="match status" value="1"/>
</dbReference>
<dbReference type="RefSeq" id="XP_046074165.1">
    <property type="nucleotide sequence ID" value="XM_046209347.1"/>
</dbReference>
<dbReference type="Pfam" id="PF01061">
    <property type="entry name" value="ABC2_membrane"/>
    <property type="match status" value="2"/>
</dbReference>
<dbReference type="Pfam" id="PF19055">
    <property type="entry name" value="ABC2_membrane_7"/>
    <property type="match status" value="1"/>
</dbReference>
<accession>A0AAD4Q051</accession>
<dbReference type="InterPro" id="IPR034003">
    <property type="entry name" value="ABCG_PDR_2"/>
</dbReference>
<keyword evidence="4 9" id="KW-0812">Transmembrane</keyword>
<protein>
    <submittedName>
        <fullName evidence="11">Multidrug resistance protein CDR1</fullName>
    </submittedName>
</protein>
<feature type="transmembrane region" description="Helical" evidence="9">
    <location>
        <begin position="495"/>
        <end position="516"/>
    </location>
</feature>
<evidence type="ECO:0000256" key="4">
    <source>
        <dbReference type="ARBA" id="ARBA00022692"/>
    </source>
</evidence>